<dbReference type="InterPro" id="IPR027417">
    <property type="entry name" value="P-loop_NTPase"/>
</dbReference>
<comment type="function">
    <text evidence="9">ATP-dependent DNA helicase involved in DNA damage repair by homologous recombination and in genome maintenance. Capable of unwinding D-loops. Plays a role in limiting crossover recombinants during mitotic DNA double-strand break (DSB) repair. Component of a FANCM-MHF complex which promotes gene conversion at blocked replication forks, probably by reversal of the stalled fork.</text>
</comment>
<feature type="domain" description="Helicase C-terminal" evidence="12">
    <location>
        <begin position="510"/>
        <end position="688"/>
    </location>
</feature>
<dbReference type="EC" id="3.6.4.12" evidence="9"/>
<dbReference type="GO" id="GO:0043138">
    <property type="term" value="F:3'-5' DNA helicase activity"/>
    <property type="evidence" value="ECO:0007669"/>
    <property type="project" value="InterPro"/>
</dbReference>
<evidence type="ECO:0000256" key="6">
    <source>
        <dbReference type="ARBA" id="ARBA00022840"/>
    </source>
</evidence>
<keyword evidence="7" id="KW-0539">Nucleus</keyword>
<dbReference type="SMART" id="SM00487">
    <property type="entry name" value="DEXDc"/>
    <property type="match status" value="1"/>
</dbReference>
<feature type="region of interest" description="Disordered" evidence="10">
    <location>
        <begin position="554"/>
        <end position="584"/>
    </location>
</feature>
<feature type="compositionally biased region" description="Basic and acidic residues" evidence="10">
    <location>
        <begin position="14"/>
        <end position="25"/>
    </location>
</feature>
<feature type="compositionally biased region" description="Low complexity" evidence="10">
    <location>
        <begin position="818"/>
        <end position="829"/>
    </location>
</feature>
<dbReference type="GO" id="GO:0009378">
    <property type="term" value="F:four-way junction helicase activity"/>
    <property type="evidence" value="ECO:0007669"/>
    <property type="project" value="TreeGrafter"/>
</dbReference>
<dbReference type="FunFam" id="3.40.50.300:FF:000861">
    <property type="entry name" value="Fanconi anemia, complementation group M"/>
    <property type="match status" value="1"/>
</dbReference>
<dbReference type="Gene3D" id="1.20.1320.20">
    <property type="entry name" value="hef helicase domain"/>
    <property type="match status" value="1"/>
</dbReference>
<dbReference type="InterPro" id="IPR014001">
    <property type="entry name" value="Helicase_ATP-bd"/>
</dbReference>
<dbReference type="SMART" id="SM00490">
    <property type="entry name" value="HELICc"/>
    <property type="match status" value="1"/>
</dbReference>
<comment type="catalytic activity">
    <reaction evidence="8 9">
        <text>ATP + H2O = ADP + phosphate + H(+)</text>
        <dbReference type="Rhea" id="RHEA:13065"/>
        <dbReference type="ChEBI" id="CHEBI:15377"/>
        <dbReference type="ChEBI" id="CHEBI:15378"/>
        <dbReference type="ChEBI" id="CHEBI:30616"/>
        <dbReference type="ChEBI" id="CHEBI:43474"/>
        <dbReference type="ChEBI" id="CHEBI:456216"/>
        <dbReference type="EC" id="3.6.4.12"/>
    </reaction>
</comment>
<dbReference type="GO" id="GO:0045003">
    <property type="term" value="P:double-strand break repair via synthesis-dependent strand annealing"/>
    <property type="evidence" value="ECO:0007669"/>
    <property type="project" value="TreeGrafter"/>
</dbReference>
<dbReference type="PROSITE" id="PS51192">
    <property type="entry name" value="HELICASE_ATP_BIND_1"/>
    <property type="match status" value="1"/>
</dbReference>
<feature type="compositionally biased region" description="Basic residues" evidence="10">
    <location>
        <begin position="734"/>
        <end position="751"/>
    </location>
</feature>
<sequence length="835" mass="93511">MSDSDDFSEGELLEIERRMAEKGPEKSQPAQLPPYLPPPSSPQVSRPSSQPRTVQTTLTGGIARAPKQSLARRPNSSPGLAGASSSPRSSPRGIGSSPVPSPASRSSSASNGGSQNISSISANKYPPTHHELDLDNCKTIIYPINLSEREYQLNIVRHALFQNVLCALPTGLGKTFIASTVMLNWYRWTKTAKIIFLAPTRPLVSQQVEACLGITGIPRHDVSVMVGNLLAPSTRAVEWESKRVIFATPQTVDNDLKKGLVDPRTIACLVIDEAHHAKGKASYVEVAKAISKLNQSFRILAITATPSGNLEGVQEVITNLSISRAEIRTEESIDVARYVHKRNIEKITVAFSPEQEEILELFGQAIEPMFKELKDKKLIFISSAWDITQFGVHQSMTRFSKSELARSGNWGVISRIRGIFVILMKAGHALRLLKIHGIRPFYHYLRAWQAKEMIDPKGKPRKKPKKLVGELLEHPSWDDCMKRCQELTNNPDFLGHGKLTELIDHLNSFLLEQEMASTSTRVIVFCEYRHSGLLILKAIERNCPRARPFLFVGQSGPRSGKKKKAGPEDDGVEDDEFDDGEVKGMTQKEQQRVVKDFKAGNINTLIATSIGEEGLDVGEVDFIICYDQSSSPIRGLQRMGRTGRKRKGKILMLMVDKEDSKLEYALNGYKYIQDQLNKNIRFEYAPVNRMLPPEIKPELCKTQVTIPEENNQVLKQVTENHDIVDEVTQLQRQQRGKRKRQPKAPAPKKRFFMPEGVETGFRTAQQVYHEEQSEPGQPAEHGPDNKSIQQVEQEQQHWQEFFESDAEKPASLTIEDNPSSPLDIPVSDIISDDDL</sequence>
<dbReference type="InterPro" id="IPR006935">
    <property type="entry name" value="Helicase/UvrB_N"/>
</dbReference>
<organism evidence="13">
    <name type="scientific">Blastobotrys adeninivorans</name>
    <name type="common">Yeast</name>
    <name type="synonym">Arxula adeninivorans</name>
    <dbReference type="NCBI Taxonomy" id="409370"/>
    <lineage>
        <taxon>Eukaryota</taxon>
        <taxon>Fungi</taxon>
        <taxon>Dikarya</taxon>
        <taxon>Ascomycota</taxon>
        <taxon>Saccharomycotina</taxon>
        <taxon>Dipodascomycetes</taxon>
        <taxon>Dipodascales</taxon>
        <taxon>Trichomonascaceae</taxon>
        <taxon>Blastobotrys</taxon>
    </lineage>
</organism>
<feature type="compositionally biased region" description="Low complexity" evidence="10">
    <location>
        <begin position="42"/>
        <end position="52"/>
    </location>
</feature>
<dbReference type="PANTHER" id="PTHR14025">
    <property type="entry name" value="FANCONI ANEMIA GROUP M FANCM FAMILY MEMBER"/>
    <property type="match status" value="1"/>
</dbReference>
<evidence type="ECO:0000256" key="2">
    <source>
        <dbReference type="ARBA" id="ARBA00009889"/>
    </source>
</evidence>
<comment type="similarity">
    <text evidence="2 9">Belongs to the DEAD box helicase family. DEAH subfamily. FANCM sub-subfamily.</text>
</comment>
<reference evidence="13" key="1">
    <citation type="submission" date="2014-02" db="EMBL/GenBank/DDBJ databases">
        <authorList>
            <person name="Genoscope - CEA"/>
        </authorList>
    </citation>
    <scope>NUCLEOTIDE SEQUENCE</scope>
    <source>
        <strain evidence="13">LS3</strain>
    </source>
</reference>
<evidence type="ECO:0000256" key="5">
    <source>
        <dbReference type="ARBA" id="ARBA00022806"/>
    </source>
</evidence>
<dbReference type="PhylomeDB" id="A0A060T8R3"/>
<feature type="compositionally biased region" description="Low complexity" evidence="10">
    <location>
        <begin position="74"/>
        <end position="123"/>
    </location>
</feature>
<accession>A0A060T8R3</accession>
<evidence type="ECO:0000256" key="9">
    <source>
        <dbReference type="RuleBase" id="RU367027"/>
    </source>
</evidence>
<dbReference type="GO" id="GO:0000400">
    <property type="term" value="F:four-way junction DNA binding"/>
    <property type="evidence" value="ECO:0007669"/>
    <property type="project" value="TreeGrafter"/>
</dbReference>
<evidence type="ECO:0000256" key="3">
    <source>
        <dbReference type="ARBA" id="ARBA00022741"/>
    </source>
</evidence>
<feature type="region of interest" description="Disordered" evidence="10">
    <location>
        <begin position="729"/>
        <end position="835"/>
    </location>
</feature>
<comment type="subunit">
    <text evidence="9">Interacts with the MHF histone-fold complex to form the FANCM-MHF complex.</text>
</comment>
<dbReference type="PROSITE" id="PS51194">
    <property type="entry name" value="HELICASE_CTER"/>
    <property type="match status" value="1"/>
</dbReference>
<name>A0A060T8R3_BLAAD</name>
<comment type="subcellular location">
    <subcellularLocation>
        <location evidence="1 9">Nucleus</location>
    </subcellularLocation>
</comment>
<dbReference type="Gene3D" id="3.40.50.300">
    <property type="entry name" value="P-loop containing nucleotide triphosphate hydrolases"/>
    <property type="match status" value="2"/>
</dbReference>
<gene>
    <name evidence="13" type="ORF">GNLVRS02_ARAD1C31174g</name>
</gene>
<dbReference type="InterPro" id="IPR044749">
    <property type="entry name" value="FANCM_DEXDc"/>
</dbReference>
<feature type="compositionally biased region" description="Acidic residues" evidence="10">
    <location>
        <begin position="568"/>
        <end position="579"/>
    </location>
</feature>
<evidence type="ECO:0000256" key="8">
    <source>
        <dbReference type="ARBA" id="ARBA00047995"/>
    </source>
</evidence>
<dbReference type="SUPFAM" id="SSF52540">
    <property type="entry name" value="P-loop containing nucleoside triphosphate hydrolases"/>
    <property type="match status" value="1"/>
</dbReference>
<keyword evidence="3" id="KW-0547">Nucleotide-binding</keyword>
<dbReference type="EMBL" id="HG937693">
    <property type="protein sequence ID" value="CDP35257.1"/>
    <property type="molecule type" value="Genomic_DNA"/>
</dbReference>
<keyword evidence="6" id="KW-0067">ATP-binding</keyword>
<keyword evidence="4" id="KW-0378">Hydrolase</keyword>
<dbReference type="AlphaFoldDB" id="A0A060T8R3"/>
<evidence type="ECO:0000313" key="13">
    <source>
        <dbReference type="EMBL" id="CDP35257.1"/>
    </source>
</evidence>
<dbReference type="PANTHER" id="PTHR14025:SF20">
    <property type="entry name" value="FANCONI ANEMIA GROUP M PROTEIN"/>
    <property type="match status" value="1"/>
</dbReference>
<feature type="compositionally biased region" description="Low complexity" evidence="10">
    <location>
        <begin position="789"/>
        <end position="801"/>
    </location>
</feature>
<feature type="region of interest" description="Disordered" evidence="10">
    <location>
        <begin position="1"/>
        <end position="125"/>
    </location>
</feature>
<evidence type="ECO:0000256" key="4">
    <source>
        <dbReference type="ARBA" id="ARBA00022801"/>
    </source>
</evidence>
<dbReference type="GO" id="GO:0005634">
    <property type="term" value="C:nucleus"/>
    <property type="evidence" value="ECO:0007669"/>
    <property type="project" value="UniProtKB-SubCell"/>
</dbReference>
<proteinExistence type="inferred from homology"/>
<evidence type="ECO:0000256" key="7">
    <source>
        <dbReference type="ARBA" id="ARBA00023242"/>
    </source>
</evidence>
<dbReference type="GO" id="GO:0016887">
    <property type="term" value="F:ATP hydrolysis activity"/>
    <property type="evidence" value="ECO:0007669"/>
    <property type="project" value="RHEA"/>
</dbReference>
<feature type="compositionally biased region" description="Acidic residues" evidence="10">
    <location>
        <begin position="1"/>
        <end position="13"/>
    </location>
</feature>
<evidence type="ECO:0000256" key="1">
    <source>
        <dbReference type="ARBA" id="ARBA00004123"/>
    </source>
</evidence>
<dbReference type="CDD" id="cd12091">
    <property type="entry name" value="FANCM_ID"/>
    <property type="match status" value="1"/>
</dbReference>
<dbReference type="InterPro" id="IPR039686">
    <property type="entry name" value="FANCM/Mph1-like_ID"/>
</dbReference>
<dbReference type="Pfam" id="PF04851">
    <property type="entry name" value="ResIII"/>
    <property type="match status" value="1"/>
</dbReference>
<dbReference type="GO" id="GO:0036297">
    <property type="term" value="P:interstrand cross-link repair"/>
    <property type="evidence" value="ECO:0007669"/>
    <property type="project" value="UniProtKB-ARBA"/>
</dbReference>
<dbReference type="Pfam" id="PF00271">
    <property type="entry name" value="Helicase_C"/>
    <property type="match status" value="1"/>
</dbReference>
<keyword evidence="5" id="KW-0347">Helicase</keyword>
<evidence type="ECO:0000259" key="11">
    <source>
        <dbReference type="PROSITE" id="PS51192"/>
    </source>
</evidence>
<dbReference type="CDD" id="cd18033">
    <property type="entry name" value="DEXDc_FANCM"/>
    <property type="match status" value="1"/>
</dbReference>
<reference evidence="13" key="2">
    <citation type="submission" date="2014-06" db="EMBL/GenBank/DDBJ databases">
        <title>The complete genome of Blastobotrys (Arxula) adeninivorans LS3 - a yeast of biotechnological interest.</title>
        <authorList>
            <person name="Kunze G."/>
            <person name="Gaillardin C."/>
            <person name="Czernicka M."/>
            <person name="Durrens P."/>
            <person name="Martin T."/>
            <person name="Boer E."/>
            <person name="Gabaldon T."/>
            <person name="Cruz J."/>
            <person name="Talla E."/>
            <person name="Marck C."/>
            <person name="Goffeau A."/>
            <person name="Barbe V."/>
            <person name="Baret P."/>
            <person name="Baronian K."/>
            <person name="Beier S."/>
            <person name="Bleykasten C."/>
            <person name="Bode R."/>
            <person name="Casaregola S."/>
            <person name="Despons L."/>
            <person name="Fairhead C."/>
            <person name="Giersberg M."/>
            <person name="Gierski P."/>
            <person name="Hahnel U."/>
            <person name="Hartmann A."/>
            <person name="Jankowska D."/>
            <person name="Jubin C."/>
            <person name="Jung P."/>
            <person name="Lafontaine I."/>
            <person name="Leh-Louis V."/>
            <person name="Lemaire M."/>
            <person name="Marcet-Houben M."/>
            <person name="Mascher M."/>
            <person name="Morel G."/>
            <person name="Richard G.-F."/>
            <person name="Riechen J."/>
            <person name="Sacerdot C."/>
            <person name="Sarkar A."/>
            <person name="Savel G."/>
            <person name="Schacherer J."/>
            <person name="Sherman D."/>
            <person name="Straub M.-L."/>
            <person name="Stein N."/>
            <person name="Thierry A."/>
            <person name="Trautwein-Schult A."/>
            <person name="Westhof E."/>
            <person name="Worch S."/>
            <person name="Dujon B."/>
            <person name="Souciet J.-L."/>
            <person name="Wincker P."/>
            <person name="Scholz U."/>
            <person name="Neuveglise N."/>
        </authorList>
    </citation>
    <scope>NUCLEOTIDE SEQUENCE</scope>
    <source>
        <strain evidence="13">LS3</strain>
    </source>
</reference>
<feature type="domain" description="Helicase ATP-binding" evidence="11">
    <location>
        <begin position="155"/>
        <end position="324"/>
    </location>
</feature>
<protein>
    <recommendedName>
        <fullName evidence="9">ATP-dependent DNA helicase</fullName>
        <ecNumber evidence="9">3.6.4.12</ecNumber>
    </recommendedName>
</protein>
<dbReference type="InterPro" id="IPR001650">
    <property type="entry name" value="Helicase_C-like"/>
</dbReference>
<feature type="compositionally biased region" description="Pro residues" evidence="10">
    <location>
        <begin position="31"/>
        <end position="41"/>
    </location>
</feature>
<evidence type="ECO:0000256" key="10">
    <source>
        <dbReference type="SAM" id="MobiDB-lite"/>
    </source>
</evidence>
<evidence type="ECO:0000259" key="12">
    <source>
        <dbReference type="PROSITE" id="PS51194"/>
    </source>
</evidence>
<dbReference type="GO" id="GO:0005524">
    <property type="term" value="F:ATP binding"/>
    <property type="evidence" value="ECO:0007669"/>
    <property type="project" value="UniProtKB-UniRule"/>
</dbReference>